<organism evidence="2 3">
    <name type="scientific">Rhinocladiella mackenziei CBS 650.93</name>
    <dbReference type="NCBI Taxonomy" id="1442369"/>
    <lineage>
        <taxon>Eukaryota</taxon>
        <taxon>Fungi</taxon>
        <taxon>Dikarya</taxon>
        <taxon>Ascomycota</taxon>
        <taxon>Pezizomycotina</taxon>
        <taxon>Eurotiomycetes</taxon>
        <taxon>Chaetothyriomycetidae</taxon>
        <taxon>Chaetothyriales</taxon>
        <taxon>Herpotrichiellaceae</taxon>
        <taxon>Rhinocladiella</taxon>
    </lineage>
</organism>
<dbReference type="SUPFAM" id="SSF57850">
    <property type="entry name" value="RING/U-box"/>
    <property type="match status" value="1"/>
</dbReference>
<feature type="region of interest" description="Disordered" evidence="1">
    <location>
        <begin position="190"/>
        <end position="218"/>
    </location>
</feature>
<protein>
    <recommendedName>
        <fullName evidence="4">RING-type domain-containing protein</fullName>
    </recommendedName>
</protein>
<dbReference type="STRING" id="1442369.A0A0D2IZ87"/>
<dbReference type="GO" id="GO:0033768">
    <property type="term" value="C:SUMO-targeted ubiquitin ligase complex"/>
    <property type="evidence" value="ECO:0007669"/>
    <property type="project" value="TreeGrafter"/>
</dbReference>
<dbReference type="OrthoDB" id="2398441at2759"/>
<dbReference type="PANTHER" id="PTHR28042:SF1">
    <property type="entry name" value="E3 UBIQUITIN-PROTEIN LIGASE COMPLEX SLX5-SLX8 SUBUNIT SLX5"/>
    <property type="match status" value="1"/>
</dbReference>
<evidence type="ECO:0000313" key="3">
    <source>
        <dbReference type="Proteomes" id="UP000053617"/>
    </source>
</evidence>
<dbReference type="InterPro" id="IPR038886">
    <property type="entry name" value="E3_SLX5/Rfp1"/>
</dbReference>
<dbReference type="VEuPathDB" id="FungiDB:Z518_03388"/>
<dbReference type="Proteomes" id="UP000053617">
    <property type="component" value="Unassembled WGS sequence"/>
</dbReference>
<evidence type="ECO:0000256" key="1">
    <source>
        <dbReference type="SAM" id="MobiDB-lite"/>
    </source>
</evidence>
<reference evidence="2 3" key="1">
    <citation type="submission" date="2015-01" db="EMBL/GenBank/DDBJ databases">
        <title>The Genome Sequence of Rhinocladiella mackenzie CBS 650.93.</title>
        <authorList>
            <consortium name="The Broad Institute Genomics Platform"/>
            <person name="Cuomo C."/>
            <person name="de Hoog S."/>
            <person name="Gorbushina A."/>
            <person name="Stielow B."/>
            <person name="Teixiera M."/>
            <person name="Abouelleil A."/>
            <person name="Chapman S.B."/>
            <person name="Priest M."/>
            <person name="Young S.K."/>
            <person name="Wortman J."/>
            <person name="Nusbaum C."/>
            <person name="Birren B."/>
        </authorList>
    </citation>
    <scope>NUCLEOTIDE SEQUENCE [LARGE SCALE GENOMIC DNA]</scope>
    <source>
        <strain evidence="2 3">CBS 650.93</strain>
    </source>
</reference>
<gene>
    <name evidence="2" type="ORF">Z518_03388</name>
</gene>
<keyword evidence="3" id="KW-1185">Reference proteome</keyword>
<dbReference type="AlphaFoldDB" id="A0A0D2IZ87"/>
<sequence length="413" mass="46079">MPPPGPTLSLSSFLNSAASSSRKRSHADITRSQSRSVSPDLPSKRRRISPSATPTSSSVSSEFLTPEPPATGTERNGYDSRRPTMSSRNNRPPQRHDGHTTIDLTVDSDSSSSSSSVESLHLRVRRRHTRPQPGQERNRRAPPFVRRSQQEIHEVIDLSDDSDFQIEEYVDTEMSDDDTTTVSTTPDVEILDERPAPPGNRLLQPPRPQTRHVSPGLPRLERGPFGYFPDFLRRGTQFMLGNMQNAYNDVILDRLDGIRPRGNDNRPEGEVPENEAGGNIVINLDYRQPAFALGGLNLFDRSSETPQVVQETYKGPPAAQEGFTRTFAEEDVVLCPMCHEELATGKGDLKQQVWVVKQCGHVYCGECAATRYTKAPKKNKKSILPKPEPFKICKVDDCNVRVTGKTAMFPIYL</sequence>
<dbReference type="GO" id="GO:0004842">
    <property type="term" value="F:ubiquitin-protein transferase activity"/>
    <property type="evidence" value="ECO:0007669"/>
    <property type="project" value="TreeGrafter"/>
</dbReference>
<name>A0A0D2IZ87_9EURO</name>
<proteinExistence type="predicted"/>
<feature type="compositionally biased region" description="Low complexity" evidence="1">
    <location>
        <begin position="8"/>
        <end position="20"/>
    </location>
</feature>
<dbReference type="GeneID" id="25291459"/>
<dbReference type="HOGENOM" id="CLU_043321_0_0_1"/>
<feature type="compositionally biased region" description="Polar residues" evidence="1">
    <location>
        <begin position="83"/>
        <end position="92"/>
    </location>
</feature>
<feature type="compositionally biased region" description="Low complexity" evidence="1">
    <location>
        <begin position="49"/>
        <end position="61"/>
    </location>
</feature>
<evidence type="ECO:0008006" key="4">
    <source>
        <dbReference type="Google" id="ProtNLM"/>
    </source>
</evidence>
<dbReference type="RefSeq" id="XP_013275867.1">
    <property type="nucleotide sequence ID" value="XM_013420413.1"/>
</dbReference>
<dbReference type="PANTHER" id="PTHR28042">
    <property type="entry name" value="E3 UBIQUITIN-PROTEIN LIGASE COMPLEX SLX5-SLX8 SUBUNIT SLX5"/>
    <property type="match status" value="1"/>
</dbReference>
<evidence type="ECO:0000313" key="2">
    <source>
        <dbReference type="EMBL" id="KIX08731.1"/>
    </source>
</evidence>
<dbReference type="EMBL" id="KN847476">
    <property type="protein sequence ID" value="KIX08731.1"/>
    <property type="molecule type" value="Genomic_DNA"/>
</dbReference>
<accession>A0A0D2IZ87</accession>
<feature type="region of interest" description="Disordered" evidence="1">
    <location>
        <begin position="1"/>
        <end position="143"/>
    </location>
</feature>
<feature type="compositionally biased region" description="Low complexity" evidence="1">
    <location>
        <begin position="107"/>
        <end position="116"/>
    </location>
</feature>